<dbReference type="InterPro" id="IPR002934">
    <property type="entry name" value="Polymerase_NTP_transf_dom"/>
</dbReference>
<reference evidence="3" key="1">
    <citation type="submission" date="2017-09" db="EMBL/GenBank/DDBJ databases">
        <title>Depth-based differentiation of microbial function through sediment-hosted aquifers and enrichment of novel symbionts in the deep terrestrial subsurface.</title>
        <authorList>
            <person name="Probst A.J."/>
            <person name="Ladd B."/>
            <person name="Jarett J.K."/>
            <person name="Geller-Mcgrath D.E."/>
            <person name="Sieber C.M.K."/>
            <person name="Emerson J.B."/>
            <person name="Anantharaman K."/>
            <person name="Thomas B.C."/>
            <person name="Malmstrom R."/>
            <person name="Stieglmeier M."/>
            <person name="Klingl A."/>
            <person name="Woyke T."/>
            <person name="Ryan C.M."/>
            <person name="Banfield J.F."/>
        </authorList>
    </citation>
    <scope>NUCLEOTIDE SEQUENCE [LARGE SCALE GENOMIC DNA]</scope>
</reference>
<dbReference type="CDD" id="cd05403">
    <property type="entry name" value="NT_KNTase_like"/>
    <property type="match status" value="1"/>
</dbReference>
<dbReference type="Pfam" id="PF01909">
    <property type="entry name" value="NTP_transf_2"/>
    <property type="match status" value="1"/>
</dbReference>
<evidence type="ECO:0000259" key="1">
    <source>
        <dbReference type="Pfam" id="PF01909"/>
    </source>
</evidence>
<accession>A0A2M7SW91</accession>
<feature type="domain" description="Polymerase nucleotidyl transferase" evidence="1">
    <location>
        <begin position="21"/>
        <end position="61"/>
    </location>
</feature>
<sequence>QFCARVLPMDYLDRRINNLNILGYLLQLAPFVRAVILTGSMTTGSAGKRSDIDLLIITTQKRLYTARFFVTFGATLTGLRRKPDDKRPAGKFCLNYYLTVNDLDIKPHTQRCANFHRYIVNIWDRDGVYERILRENFWLKNFKVVIKNQNNTLLLKKNFPIRRLAILGVFRRIFELLFAGHFGNSIERKLFIWQKQKIISSALYKNNKSTIAVSKNELRLHPQKG</sequence>
<proteinExistence type="predicted"/>
<protein>
    <recommendedName>
        <fullName evidence="1">Polymerase nucleotidyl transferase domain-containing protein</fullName>
    </recommendedName>
</protein>
<evidence type="ECO:0000313" key="3">
    <source>
        <dbReference type="Proteomes" id="UP000231332"/>
    </source>
</evidence>
<dbReference type="EMBL" id="PFMY01000111">
    <property type="protein sequence ID" value="PIZ27448.1"/>
    <property type="molecule type" value="Genomic_DNA"/>
</dbReference>
<comment type="caution">
    <text evidence="2">The sequence shown here is derived from an EMBL/GenBank/DDBJ whole genome shotgun (WGS) entry which is preliminary data.</text>
</comment>
<dbReference type="Proteomes" id="UP000231332">
    <property type="component" value="Unassembled WGS sequence"/>
</dbReference>
<dbReference type="InterPro" id="IPR043519">
    <property type="entry name" value="NT_sf"/>
</dbReference>
<feature type="non-terminal residue" evidence="2">
    <location>
        <position position="1"/>
    </location>
</feature>
<dbReference type="SUPFAM" id="SSF81301">
    <property type="entry name" value="Nucleotidyltransferase"/>
    <property type="match status" value="1"/>
</dbReference>
<dbReference type="AlphaFoldDB" id="A0A2M7SW91"/>
<dbReference type="Gene3D" id="3.30.460.10">
    <property type="entry name" value="Beta Polymerase, domain 2"/>
    <property type="match status" value="1"/>
</dbReference>
<gene>
    <name evidence="2" type="ORF">COY45_02360</name>
</gene>
<organism evidence="2 3">
    <name type="scientific">Candidatus Berkelbacteria bacterium CG_4_10_14_0_8_um_filter_42_34</name>
    <dbReference type="NCBI Taxonomy" id="1974502"/>
    <lineage>
        <taxon>Bacteria</taxon>
        <taxon>Candidatus Berkelbacteria</taxon>
    </lineage>
</organism>
<name>A0A2M7SW91_9BACT</name>
<dbReference type="GO" id="GO:0016779">
    <property type="term" value="F:nucleotidyltransferase activity"/>
    <property type="evidence" value="ECO:0007669"/>
    <property type="project" value="InterPro"/>
</dbReference>
<evidence type="ECO:0000313" key="2">
    <source>
        <dbReference type="EMBL" id="PIZ27448.1"/>
    </source>
</evidence>